<evidence type="ECO:0000313" key="10">
    <source>
        <dbReference type="Proteomes" id="UP000515204"/>
    </source>
</evidence>
<reference evidence="11" key="1">
    <citation type="submission" date="2025-08" db="UniProtKB">
        <authorList>
            <consortium name="RefSeq"/>
        </authorList>
    </citation>
    <scope>IDENTIFICATION</scope>
</reference>
<dbReference type="AlphaFoldDB" id="A0A6P3YB23"/>
<evidence type="ECO:0000256" key="3">
    <source>
        <dbReference type="ARBA" id="ARBA00022692"/>
    </source>
</evidence>
<dbReference type="GO" id="GO:0098552">
    <property type="term" value="C:side of membrane"/>
    <property type="evidence" value="ECO:0007669"/>
    <property type="project" value="UniProtKB-KW"/>
</dbReference>
<evidence type="ECO:0000256" key="9">
    <source>
        <dbReference type="SAM" id="SignalP"/>
    </source>
</evidence>
<evidence type="ECO:0000313" key="11">
    <source>
        <dbReference type="RefSeq" id="XP_014488211.1"/>
    </source>
</evidence>
<organism evidence="10 11">
    <name type="scientific">Dinoponera quadriceps</name>
    <name type="common">South American ant</name>
    <dbReference type="NCBI Taxonomy" id="609295"/>
    <lineage>
        <taxon>Eukaryota</taxon>
        <taxon>Metazoa</taxon>
        <taxon>Ecdysozoa</taxon>
        <taxon>Arthropoda</taxon>
        <taxon>Hexapoda</taxon>
        <taxon>Insecta</taxon>
        <taxon>Pterygota</taxon>
        <taxon>Neoptera</taxon>
        <taxon>Endopterygota</taxon>
        <taxon>Hymenoptera</taxon>
        <taxon>Apocrita</taxon>
        <taxon>Aculeata</taxon>
        <taxon>Formicoidea</taxon>
        <taxon>Formicidae</taxon>
        <taxon>Ponerinae</taxon>
        <taxon>Ponerini</taxon>
        <taxon>Dinoponera</taxon>
    </lineage>
</organism>
<dbReference type="InterPro" id="IPR050975">
    <property type="entry name" value="Sleep_regulator"/>
</dbReference>
<keyword evidence="2" id="KW-0336">GPI-anchor</keyword>
<dbReference type="CDD" id="cd23593">
    <property type="entry name" value="TFP_LU_ECD_Twit"/>
    <property type="match status" value="1"/>
</dbReference>
<keyword evidence="3" id="KW-0812">Transmembrane</keyword>
<evidence type="ECO:0000256" key="6">
    <source>
        <dbReference type="ARBA" id="ARBA00023136"/>
    </source>
</evidence>
<comment type="subcellular location">
    <subcellularLocation>
        <location evidence="1">Membrane</location>
        <topology evidence="1">Lipid-anchor</topology>
        <topology evidence="1">GPI-anchor</topology>
    </subcellularLocation>
</comment>
<keyword evidence="8" id="KW-0449">Lipoprotein</keyword>
<evidence type="ECO:0000256" key="8">
    <source>
        <dbReference type="ARBA" id="ARBA00023288"/>
    </source>
</evidence>
<sequence length="145" mass="15869">MIYSERAVIIIFGVILLVTSGSALRCWVCASNVNVMCKDPMNTTDHQATFHTRTCDSGNYGSAKPICRKIVKREYGERVILRQCSTPNHDEVNIDDGPCSSTSQPGNDAIESCHICSSDLCNSATSVPIMGILYASMALFTYNFC</sequence>
<dbReference type="KEGG" id="dqu:106751703"/>
<name>A0A6P3YB23_DINQU</name>
<gene>
    <name evidence="11" type="primary">LOC106751703</name>
</gene>
<dbReference type="GeneID" id="106751703"/>
<keyword evidence="7" id="KW-0325">Glycoprotein</keyword>
<dbReference type="InterPro" id="IPR031424">
    <property type="entry name" value="QVR-like"/>
</dbReference>
<protein>
    <submittedName>
        <fullName evidence="11">Uncharacterized protein LOC106751703</fullName>
    </submittedName>
</protein>
<dbReference type="PANTHER" id="PTHR33562">
    <property type="entry name" value="ATILLA, ISOFORM B-RELATED-RELATED"/>
    <property type="match status" value="1"/>
</dbReference>
<keyword evidence="10" id="KW-1185">Reference proteome</keyword>
<dbReference type="GO" id="GO:0032222">
    <property type="term" value="P:regulation of synaptic transmission, cholinergic"/>
    <property type="evidence" value="ECO:0007669"/>
    <property type="project" value="InterPro"/>
</dbReference>
<evidence type="ECO:0000256" key="5">
    <source>
        <dbReference type="ARBA" id="ARBA00022989"/>
    </source>
</evidence>
<dbReference type="Pfam" id="PF17064">
    <property type="entry name" value="QVR"/>
    <property type="match status" value="1"/>
</dbReference>
<dbReference type="Proteomes" id="UP000515204">
    <property type="component" value="Unplaced"/>
</dbReference>
<evidence type="ECO:0000256" key="7">
    <source>
        <dbReference type="ARBA" id="ARBA00023180"/>
    </source>
</evidence>
<dbReference type="OrthoDB" id="75169at2759"/>
<evidence type="ECO:0000256" key="1">
    <source>
        <dbReference type="ARBA" id="ARBA00004589"/>
    </source>
</evidence>
<keyword evidence="4 9" id="KW-0732">Signal</keyword>
<keyword evidence="5" id="KW-1133">Transmembrane helix</keyword>
<dbReference type="GO" id="GO:0030431">
    <property type="term" value="P:sleep"/>
    <property type="evidence" value="ECO:0007669"/>
    <property type="project" value="InterPro"/>
</dbReference>
<accession>A0A6P3YB23</accession>
<evidence type="ECO:0000256" key="4">
    <source>
        <dbReference type="ARBA" id="ARBA00022729"/>
    </source>
</evidence>
<dbReference type="RefSeq" id="XP_014488211.1">
    <property type="nucleotide sequence ID" value="XM_014632725.1"/>
</dbReference>
<keyword evidence="6" id="KW-0472">Membrane</keyword>
<proteinExistence type="predicted"/>
<evidence type="ECO:0000256" key="2">
    <source>
        <dbReference type="ARBA" id="ARBA00022622"/>
    </source>
</evidence>
<feature type="chain" id="PRO_5028264572" evidence="9">
    <location>
        <begin position="24"/>
        <end position="145"/>
    </location>
</feature>
<feature type="signal peptide" evidence="9">
    <location>
        <begin position="1"/>
        <end position="23"/>
    </location>
</feature>